<comment type="caution">
    <text evidence="1">The sequence shown here is derived from an EMBL/GenBank/DDBJ whole genome shotgun (WGS) entry which is preliminary data.</text>
</comment>
<evidence type="ECO:0000313" key="1">
    <source>
        <dbReference type="EMBL" id="KAK2186928.1"/>
    </source>
</evidence>
<gene>
    <name evidence="1" type="ORF">NP493_182g03039</name>
</gene>
<organism evidence="1 2">
    <name type="scientific">Ridgeia piscesae</name>
    <name type="common">Tubeworm</name>
    <dbReference type="NCBI Taxonomy" id="27915"/>
    <lineage>
        <taxon>Eukaryota</taxon>
        <taxon>Metazoa</taxon>
        <taxon>Spiralia</taxon>
        <taxon>Lophotrochozoa</taxon>
        <taxon>Annelida</taxon>
        <taxon>Polychaeta</taxon>
        <taxon>Sedentaria</taxon>
        <taxon>Canalipalpata</taxon>
        <taxon>Sabellida</taxon>
        <taxon>Siboglinidae</taxon>
        <taxon>Ridgeia</taxon>
    </lineage>
</organism>
<sequence length="103" mass="11816">MQVIHSSTRCRLSRGRISCITGIDCIADGIHSTRWCDRKCRSHAGGDVTWSRFEAMFTCSRSKVNTLFNHRPTHCSCEHTHNCTKRQRSEVVHVCFLYKATSL</sequence>
<reference evidence="1" key="1">
    <citation type="journal article" date="2023" name="Mol. Biol. Evol.">
        <title>Third-Generation Sequencing Reveals the Adaptive Role of the Epigenome in Three Deep-Sea Polychaetes.</title>
        <authorList>
            <person name="Perez M."/>
            <person name="Aroh O."/>
            <person name="Sun Y."/>
            <person name="Lan Y."/>
            <person name="Juniper S.K."/>
            <person name="Young C.R."/>
            <person name="Angers B."/>
            <person name="Qian P.Y."/>
        </authorList>
    </citation>
    <scope>NUCLEOTIDE SEQUENCE</scope>
    <source>
        <strain evidence="1">R07B-5</strain>
    </source>
</reference>
<dbReference type="AlphaFoldDB" id="A0AAD9P2G9"/>
<keyword evidence="2" id="KW-1185">Reference proteome</keyword>
<proteinExistence type="predicted"/>
<dbReference type="Proteomes" id="UP001209878">
    <property type="component" value="Unassembled WGS sequence"/>
</dbReference>
<dbReference type="EMBL" id="JAODUO010000184">
    <property type="protein sequence ID" value="KAK2186928.1"/>
    <property type="molecule type" value="Genomic_DNA"/>
</dbReference>
<accession>A0AAD9P2G9</accession>
<evidence type="ECO:0000313" key="2">
    <source>
        <dbReference type="Proteomes" id="UP001209878"/>
    </source>
</evidence>
<protein>
    <submittedName>
        <fullName evidence="1">Uncharacterized protein</fullName>
    </submittedName>
</protein>
<name>A0AAD9P2G9_RIDPI</name>